<name>A0A7W8D4A2_9GAMM</name>
<keyword evidence="2" id="KW-0472">Membrane</keyword>
<feature type="region of interest" description="Disordered" evidence="1">
    <location>
        <begin position="212"/>
        <end position="238"/>
    </location>
</feature>
<sequence length="340" mass="37958">MNSAIPARTGNRSHLWIRIATVLLAVLILVTLALMWWWDHEPDTFDPVAHAQERAAARGQPVVTGTITTETLIRVTGTLLDKRGGYLSNDVMPPGLFMDNVPNWEFGVLVQTRDFAKALRNEFSRSQTQSTEDPDLMEADPLYSSPNDRWLLPSSEGQYRKAAAHIDGYLARLTDADPYNAQFYARADNLADWLAVVEKRLGSLSQRLSASVGQERVDTDLGNDPSARQSTPGAAERNVRTPWSQVDDVFYEARGSTWALLQFLRAVEHDFEPVLRDKNALVSLQQIIRELEESQHSLGSPVVLNGSPFGFFANHSLVMANYVSRANAAIIDLRQLLERG</sequence>
<evidence type="ECO:0000313" key="3">
    <source>
        <dbReference type="EMBL" id="MBB5207649.1"/>
    </source>
</evidence>
<comment type="caution">
    <text evidence="3">The sequence shown here is derived from an EMBL/GenBank/DDBJ whole genome shotgun (WGS) entry which is preliminary data.</text>
</comment>
<dbReference type="InterPro" id="IPR016936">
    <property type="entry name" value="UCP029693"/>
</dbReference>
<evidence type="ECO:0000256" key="1">
    <source>
        <dbReference type="SAM" id="MobiDB-lite"/>
    </source>
</evidence>
<evidence type="ECO:0008006" key="5">
    <source>
        <dbReference type="Google" id="ProtNLM"/>
    </source>
</evidence>
<gene>
    <name evidence="3" type="ORF">HNQ52_001178</name>
</gene>
<organism evidence="3 4">
    <name type="scientific">Chiayiivirga flava</name>
    <dbReference type="NCBI Taxonomy" id="659595"/>
    <lineage>
        <taxon>Bacteria</taxon>
        <taxon>Pseudomonadati</taxon>
        <taxon>Pseudomonadota</taxon>
        <taxon>Gammaproteobacteria</taxon>
        <taxon>Lysobacterales</taxon>
        <taxon>Lysobacteraceae</taxon>
        <taxon>Chiayiivirga</taxon>
    </lineage>
</organism>
<dbReference type="Pfam" id="PF10095">
    <property type="entry name" value="DUF2333"/>
    <property type="match status" value="1"/>
</dbReference>
<dbReference type="AlphaFoldDB" id="A0A7W8D4A2"/>
<dbReference type="EMBL" id="JACHHP010000002">
    <property type="protein sequence ID" value="MBB5207649.1"/>
    <property type="molecule type" value="Genomic_DNA"/>
</dbReference>
<keyword evidence="2" id="KW-1133">Transmembrane helix</keyword>
<accession>A0A7W8D4A2</accession>
<feature type="transmembrane region" description="Helical" evidence="2">
    <location>
        <begin position="15"/>
        <end position="38"/>
    </location>
</feature>
<dbReference type="PIRSF" id="PIRSF029693">
    <property type="entry name" value="UCP029693"/>
    <property type="match status" value="1"/>
</dbReference>
<keyword evidence="2" id="KW-0812">Transmembrane</keyword>
<protein>
    <recommendedName>
        <fullName evidence="5">DUF2333 family protein</fullName>
    </recommendedName>
</protein>
<dbReference type="RefSeq" id="WP_183960190.1">
    <property type="nucleotide sequence ID" value="NZ_JACHHP010000002.1"/>
</dbReference>
<keyword evidence="4" id="KW-1185">Reference proteome</keyword>
<evidence type="ECO:0000313" key="4">
    <source>
        <dbReference type="Proteomes" id="UP000521199"/>
    </source>
</evidence>
<evidence type="ECO:0000256" key="2">
    <source>
        <dbReference type="SAM" id="Phobius"/>
    </source>
</evidence>
<dbReference type="Proteomes" id="UP000521199">
    <property type="component" value="Unassembled WGS sequence"/>
</dbReference>
<proteinExistence type="predicted"/>
<reference evidence="3 4" key="1">
    <citation type="submission" date="2020-08" db="EMBL/GenBank/DDBJ databases">
        <title>Genomic Encyclopedia of Type Strains, Phase IV (KMG-IV): sequencing the most valuable type-strain genomes for metagenomic binning, comparative biology and taxonomic classification.</title>
        <authorList>
            <person name="Goeker M."/>
        </authorList>
    </citation>
    <scope>NUCLEOTIDE SEQUENCE [LARGE SCALE GENOMIC DNA]</scope>
    <source>
        <strain evidence="3 4">DSM 24163</strain>
    </source>
</reference>